<keyword evidence="2" id="KW-1185">Reference proteome</keyword>
<dbReference type="AlphaFoldDB" id="A0A5N5WPB2"/>
<organism evidence="1 2">
    <name type="scientific">Aspergillus leporis</name>
    <dbReference type="NCBI Taxonomy" id="41062"/>
    <lineage>
        <taxon>Eukaryota</taxon>
        <taxon>Fungi</taxon>
        <taxon>Dikarya</taxon>
        <taxon>Ascomycota</taxon>
        <taxon>Pezizomycotina</taxon>
        <taxon>Eurotiomycetes</taxon>
        <taxon>Eurotiomycetidae</taxon>
        <taxon>Eurotiales</taxon>
        <taxon>Aspergillaceae</taxon>
        <taxon>Aspergillus</taxon>
        <taxon>Aspergillus subgen. Circumdati</taxon>
    </lineage>
</organism>
<sequence>MTSFCFLYTFPGRVLPELVQLLAEQATPQHMAGFGDRASRVPYHLEDMWISSSSPLGASEASAVMYAEHTLQGADLMDYYRPMAEYKNDWSNWWNPRIQAIMKQSTSRVVLEGTQKVVEHVDRDLLDSQLRRTTPERNCSLEIFTSSTPVGSEILRQAMYGLHAGNESDSNRAQDNKHSYDQDLRQQGIIQITVMAQLEINDQPIVIVRTESLPPSCVKVAMGEMDPRKLAVPEPEGLPAEIESTLASLRNHPDIRVHNTYAAHFVYLQGVDAEVLVETTDKTRNKF</sequence>
<accession>A0A5N5WPB2</accession>
<proteinExistence type="predicted"/>
<dbReference type="Proteomes" id="UP000326565">
    <property type="component" value="Unassembled WGS sequence"/>
</dbReference>
<dbReference type="EMBL" id="ML732305">
    <property type="protein sequence ID" value="KAB8070358.1"/>
    <property type="molecule type" value="Genomic_DNA"/>
</dbReference>
<reference evidence="1 2" key="1">
    <citation type="submission" date="2019-04" db="EMBL/GenBank/DDBJ databases">
        <title>Friends and foes A comparative genomics study of 23 Aspergillus species from section Flavi.</title>
        <authorList>
            <consortium name="DOE Joint Genome Institute"/>
            <person name="Kjaerbolling I."/>
            <person name="Vesth T."/>
            <person name="Frisvad J.C."/>
            <person name="Nybo J.L."/>
            <person name="Theobald S."/>
            <person name="Kildgaard S."/>
            <person name="Isbrandt T."/>
            <person name="Kuo A."/>
            <person name="Sato A."/>
            <person name="Lyhne E.K."/>
            <person name="Kogle M.E."/>
            <person name="Wiebenga A."/>
            <person name="Kun R.S."/>
            <person name="Lubbers R.J."/>
            <person name="Makela M.R."/>
            <person name="Barry K."/>
            <person name="Chovatia M."/>
            <person name="Clum A."/>
            <person name="Daum C."/>
            <person name="Haridas S."/>
            <person name="He G."/>
            <person name="LaButti K."/>
            <person name="Lipzen A."/>
            <person name="Mondo S."/>
            <person name="Riley R."/>
            <person name="Salamov A."/>
            <person name="Simmons B.A."/>
            <person name="Magnuson J.K."/>
            <person name="Henrissat B."/>
            <person name="Mortensen U.H."/>
            <person name="Larsen T.O."/>
            <person name="Devries R.P."/>
            <person name="Grigoriev I.V."/>
            <person name="Machida M."/>
            <person name="Baker S.E."/>
            <person name="Andersen M.R."/>
        </authorList>
    </citation>
    <scope>NUCLEOTIDE SEQUENCE [LARGE SCALE GENOMIC DNA]</scope>
    <source>
        <strain evidence="1 2">CBS 151.66</strain>
    </source>
</reference>
<name>A0A5N5WPB2_9EURO</name>
<evidence type="ECO:0000313" key="2">
    <source>
        <dbReference type="Proteomes" id="UP000326565"/>
    </source>
</evidence>
<evidence type="ECO:0000313" key="1">
    <source>
        <dbReference type="EMBL" id="KAB8070358.1"/>
    </source>
</evidence>
<gene>
    <name evidence="1" type="ORF">BDV29DRAFT_160550</name>
</gene>
<protein>
    <submittedName>
        <fullName evidence="1">Uncharacterized protein</fullName>
    </submittedName>
</protein>